<organism evidence="1 2">
    <name type="scientific">Diphasiastrum complanatum</name>
    <name type="common">Issler's clubmoss</name>
    <name type="synonym">Lycopodium complanatum</name>
    <dbReference type="NCBI Taxonomy" id="34168"/>
    <lineage>
        <taxon>Eukaryota</taxon>
        <taxon>Viridiplantae</taxon>
        <taxon>Streptophyta</taxon>
        <taxon>Embryophyta</taxon>
        <taxon>Tracheophyta</taxon>
        <taxon>Lycopodiopsida</taxon>
        <taxon>Lycopodiales</taxon>
        <taxon>Lycopodiaceae</taxon>
        <taxon>Lycopodioideae</taxon>
        <taxon>Diphasiastrum</taxon>
    </lineage>
</organism>
<name>A0ACC2BJK9_DIPCM</name>
<protein>
    <submittedName>
        <fullName evidence="1">Uncharacterized protein</fullName>
    </submittedName>
</protein>
<dbReference type="EMBL" id="CM055106">
    <property type="protein sequence ID" value="KAJ7529644.1"/>
    <property type="molecule type" value="Genomic_DNA"/>
</dbReference>
<sequence>MLLLYQMRSLNRALYSVESERMSASKEIVEAAARIFGHVIGNGMRSGHKVLQQKLIGSKIAGWYPVPLQKLDPMYEDPDEERRLVKLERLRRRGKGPPKKGQGKRAAKRATK</sequence>
<comment type="caution">
    <text evidence="1">The sequence shown here is derived from an EMBL/GenBank/DDBJ whole genome shotgun (WGS) entry which is preliminary data.</text>
</comment>
<evidence type="ECO:0000313" key="1">
    <source>
        <dbReference type="EMBL" id="KAJ7529644.1"/>
    </source>
</evidence>
<gene>
    <name evidence="1" type="ORF">O6H91_15G060100</name>
</gene>
<reference evidence="2" key="1">
    <citation type="journal article" date="2024" name="Proc. Natl. Acad. Sci. U.S.A.">
        <title>Extraordinary preservation of gene collinearity over three hundred million years revealed in homosporous lycophytes.</title>
        <authorList>
            <person name="Li C."/>
            <person name="Wickell D."/>
            <person name="Kuo L.Y."/>
            <person name="Chen X."/>
            <person name="Nie B."/>
            <person name="Liao X."/>
            <person name="Peng D."/>
            <person name="Ji J."/>
            <person name="Jenkins J."/>
            <person name="Williams M."/>
            <person name="Shu S."/>
            <person name="Plott C."/>
            <person name="Barry K."/>
            <person name="Rajasekar S."/>
            <person name="Grimwood J."/>
            <person name="Han X."/>
            <person name="Sun S."/>
            <person name="Hou Z."/>
            <person name="He W."/>
            <person name="Dai G."/>
            <person name="Sun C."/>
            <person name="Schmutz J."/>
            <person name="Leebens-Mack J.H."/>
            <person name="Li F.W."/>
            <person name="Wang L."/>
        </authorList>
    </citation>
    <scope>NUCLEOTIDE SEQUENCE [LARGE SCALE GENOMIC DNA]</scope>
    <source>
        <strain evidence="2">cv. PW_Plant_1</strain>
    </source>
</reference>
<accession>A0ACC2BJK9</accession>
<evidence type="ECO:0000313" key="2">
    <source>
        <dbReference type="Proteomes" id="UP001162992"/>
    </source>
</evidence>
<proteinExistence type="predicted"/>
<dbReference type="Proteomes" id="UP001162992">
    <property type="component" value="Chromosome 15"/>
</dbReference>
<keyword evidence="2" id="KW-1185">Reference proteome</keyword>